<dbReference type="EMBL" id="JACASE010000014">
    <property type="protein sequence ID" value="KAF6410464.1"/>
    <property type="molecule type" value="Genomic_DNA"/>
</dbReference>
<keyword evidence="3" id="KW-1185">Reference proteome</keyword>
<proteinExistence type="predicted"/>
<comment type="caution">
    <text evidence="2">The sequence shown here is derived from an EMBL/GenBank/DDBJ whole genome shotgun (WGS) entry which is preliminary data.</text>
</comment>
<keyword evidence="1" id="KW-0472">Membrane</keyword>
<gene>
    <name evidence="2" type="ORF">HJG63_009008</name>
</gene>
<name>A0A7J8CHU9_ROUAE</name>
<evidence type="ECO:0000313" key="2">
    <source>
        <dbReference type="EMBL" id="KAF6410464.1"/>
    </source>
</evidence>
<evidence type="ECO:0000256" key="1">
    <source>
        <dbReference type="SAM" id="Phobius"/>
    </source>
</evidence>
<keyword evidence="1" id="KW-0812">Transmembrane</keyword>
<dbReference type="AlphaFoldDB" id="A0A7J8CHU9"/>
<evidence type="ECO:0008006" key="4">
    <source>
        <dbReference type="Google" id="ProtNLM"/>
    </source>
</evidence>
<dbReference type="Proteomes" id="UP000593571">
    <property type="component" value="Unassembled WGS sequence"/>
</dbReference>
<accession>A0A7J8CHU9</accession>
<protein>
    <recommendedName>
        <fullName evidence="4">Transmembrane protein</fullName>
    </recommendedName>
</protein>
<sequence>MTSFLFSNKIKKLQKFMLMNLQTLELFSQALKEDNCFYVCDHYLLSYLGKFLLFKNLFDLFFAVSSTEPHFRPARERNRHYVNNTLFFYQTNLSSSSYIISSFLSFELRKSVCKVFKKSLHFFQSYFSPTTKKNKFCSYACIFCLFIIIDILLYLHF</sequence>
<evidence type="ECO:0000313" key="3">
    <source>
        <dbReference type="Proteomes" id="UP000593571"/>
    </source>
</evidence>
<organism evidence="2 3">
    <name type="scientific">Rousettus aegyptiacus</name>
    <name type="common">Egyptian fruit bat</name>
    <name type="synonym">Pteropus aegyptiacus</name>
    <dbReference type="NCBI Taxonomy" id="9407"/>
    <lineage>
        <taxon>Eukaryota</taxon>
        <taxon>Metazoa</taxon>
        <taxon>Chordata</taxon>
        <taxon>Craniata</taxon>
        <taxon>Vertebrata</taxon>
        <taxon>Euteleostomi</taxon>
        <taxon>Mammalia</taxon>
        <taxon>Eutheria</taxon>
        <taxon>Laurasiatheria</taxon>
        <taxon>Chiroptera</taxon>
        <taxon>Yinpterochiroptera</taxon>
        <taxon>Pteropodoidea</taxon>
        <taxon>Pteropodidae</taxon>
        <taxon>Rousettinae</taxon>
        <taxon>Rousettus</taxon>
    </lineage>
</organism>
<reference evidence="2 3" key="1">
    <citation type="journal article" date="2020" name="Nature">
        <title>Six reference-quality genomes reveal evolution of bat adaptations.</title>
        <authorList>
            <person name="Jebb D."/>
            <person name="Huang Z."/>
            <person name="Pippel M."/>
            <person name="Hughes G.M."/>
            <person name="Lavrichenko K."/>
            <person name="Devanna P."/>
            <person name="Winkler S."/>
            <person name="Jermiin L.S."/>
            <person name="Skirmuntt E.C."/>
            <person name="Katzourakis A."/>
            <person name="Burkitt-Gray L."/>
            <person name="Ray D.A."/>
            <person name="Sullivan K.A.M."/>
            <person name="Roscito J.G."/>
            <person name="Kirilenko B.M."/>
            <person name="Davalos L.M."/>
            <person name="Corthals A.P."/>
            <person name="Power M.L."/>
            <person name="Jones G."/>
            <person name="Ransome R.D."/>
            <person name="Dechmann D.K.N."/>
            <person name="Locatelli A.G."/>
            <person name="Puechmaille S.J."/>
            <person name="Fedrigo O."/>
            <person name="Jarvis E.D."/>
            <person name="Hiller M."/>
            <person name="Vernes S.C."/>
            <person name="Myers E.W."/>
            <person name="Teeling E.C."/>
        </authorList>
    </citation>
    <scope>NUCLEOTIDE SEQUENCE [LARGE SCALE GENOMIC DNA]</scope>
    <source>
        <strain evidence="2">MRouAeg1</strain>
        <tissue evidence="2">Muscle</tissue>
    </source>
</reference>
<feature type="transmembrane region" description="Helical" evidence="1">
    <location>
        <begin position="136"/>
        <end position="155"/>
    </location>
</feature>
<keyword evidence="1" id="KW-1133">Transmembrane helix</keyword>